<dbReference type="EMBL" id="KZ851869">
    <property type="protein sequence ID" value="RDK37657.1"/>
    <property type="molecule type" value="Genomic_DNA"/>
</dbReference>
<dbReference type="AlphaFoldDB" id="A0A370P7I7"/>
<evidence type="ECO:0000313" key="1">
    <source>
        <dbReference type="EMBL" id="RDK37657.1"/>
    </source>
</evidence>
<accession>A0A370P7I7</accession>
<proteinExistence type="predicted"/>
<reference evidence="1 2" key="1">
    <citation type="submission" date="2018-07" db="EMBL/GenBank/DDBJ databases">
        <title>Section-level genome sequencing of Aspergillus section Nigri to investigate inter- and intra-species variation.</title>
        <authorList>
            <consortium name="DOE Joint Genome Institute"/>
            <person name="Vesth T.C."/>
            <person name="Nybo J.L."/>
            <person name="Theobald S."/>
            <person name="Frisvad J.C."/>
            <person name="Larsen T.O."/>
            <person name="Nielsen K.F."/>
            <person name="Hoof J.B."/>
            <person name="Brandl J."/>
            <person name="Salamov A."/>
            <person name="Riley R."/>
            <person name="Gladden J.M."/>
            <person name="Phatale P."/>
            <person name="Nielsen M.T."/>
            <person name="Lyhne E.K."/>
            <person name="Kogle M.E."/>
            <person name="Strasser K."/>
            <person name="McDonnell E."/>
            <person name="Barry K."/>
            <person name="Clum A."/>
            <person name="Chen C."/>
            <person name="Nolan M."/>
            <person name="Sandor L."/>
            <person name="Kuo A."/>
            <person name="Lipzen A."/>
            <person name="Hainaut M."/>
            <person name="Drula E."/>
            <person name="Tsang A."/>
            <person name="Magnuson J.K."/>
            <person name="Henrissat B."/>
            <person name="Wiebenga A."/>
            <person name="Simmons B.A."/>
            <person name="Makela M.R."/>
            <person name="De vries R.P."/>
            <person name="Grigoriev I.V."/>
            <person name="Mortensen U.H."/>
            <person name="Baker S.E."/>
            <person name="Andersen M.R."/>
        </authorList>
    </citation>
    <scope>NUCLEOTIDE SEQUENCE [LARGE SCALE GENOMIC DNA]</scope>
    <source>
        <strain evidence="1 2">ATCC 13157</strain>
    </source>
</reference>
<organism evidence="1 2">
    <name type="scientific">Aspergillus phoenicis ATCC 13157</name>
    <dbReference type="NCBI Taxonomy" id="1353007"/>
    <lineage>
        <taxon>Eukaryota</taxon>
        <taxon>Fungi</taxon>
        <taxon>Dikarya</taxon>
        <taxon>Ascomycota</taxon>
        <taxon>Pezizomycotina</taxon>
        <taxon>Eurotiomycetes</taxon>
        <taxon>Eurotiomycetidae</taxon>
        <taxon>Eurotiales</taxon>
        <taxon>Aspergillaceae</taxon>
        <taxon>Aspergillus</taxon>
    </lineage>
</organism>
<protein>
    <submittedName>
        <fullName evidence="1">Uncharacterized protein</fullName>
    </submittedName>
</protein>
<name>A0A370P7I7_ASPPH</name>
<keyword evidence="2" id="KW-1185">Reference proteome</keyword>
<dbReference type="Proteomes" id="UP000254937">
    <property type="component" value="Unassembled WGS sequence"/>
</dbReference>
<evidence type="ECO:0000313" key="2">
    <source>
        <dbReference type="Proteomes" id="UP000254937"/>
    </source>
</evidence>
<gene>
    <name evidence="1" type="ORF">M752DRAFT_279505</name>
</gene>
<sequence length="71" mass="7560">MAHPAVACAQLSSVSLCLSKHAARFVGAYSLPLDPPLSAQSDAARRIRQHPNTHVRLGGMNSDEIGLPKEL</sequence>